<dbReference type="GeneTree" id="ENSGT00390000004930"/>
<protein>
    <recommendedName>
        <fullName evidence="10">Dynein axonemal assembly factor 4</fullName>
    </recommendedName>
</protein>
<evidence type="ECO:0000313" key="14">
    <source>
        <dbReference type="Ensembl" id="ENSPKIP00000004897.1"/>
    </source>
</evidence>
<keyword evidence="3" id="KW-0963">Cytoplasm</keyword>
<dbReference type="Gene3D" id="2.60.40.790">
    <property type="match status" value="1"/>
</dbReference>
<dbReference type="STRING" id="1676925.ENSPKIP00000004897"/>
<dbReference type="GO" id="GO:0005576">
    <property type="term" value="C:extracellular region"/>
    <property type="evidence" value="ECO:0007669"/>
    <property type="project" value="GOC"/>
</dbReference>
<feature type="compositionally biased region" description="Basic and acidic residues" evidence="12">
    <location>
        <begin position="169"/>
        <end position="182"/>
    </location>
</feature>
<dbReference type="GO" id="GO:0030331">
    <property type="term" value="F:nuclear estrogen receptor binding"/>
    <property type="evidence" value="ECO:0007669"/>
    <property type="project" value="TreeGrafter"/>
</dbReference>
<dbReference type="GO" id="GO:0007507">
    <property type="term" value="P:heart development"/>
    <property type="evidence" value="ECO:0007669"/>
    <property type="project" value="TreeGrafter"/>
</dbReference>
<dbReference type="GO" id="GO:0007399">
    <property type="term" value="P:nervous system development"/>
    <property type="evidence" value="ECO:0007669"/>
    <property type="project" value="UniProtKB-KW"/>
</dbReference>
<proteinExistence type="predicted"/>
<evidence type="ECO:0000256" key="7">
    <source>
        <dbReference type="ARBA" id="ARBA00023242"/>
    </source>
</evidence>
<evidence type="ECO:0000256" key="4">
    <source>
        <dbReference type="ARBA" id="ARBA00022737"/>
    </source>
</evidence>
<reference evidence="14" key="2">
    <citation type="submission" date="2025-09" db="UniProtKB">
        <authorList>
            <consortium name="Ensembl"/>
        </authorList>
    </citation>
    <scope>IDENTIFICATION</scope>
</reference>
<sequence length="416" mass="47712">MPLLVKDYSWTQTPSSICLTIPLKRANPRKVDVFATDEYLKVHFPPFLLEVFFSEAIDDDTSVAKIGNGVAVLTLRKKEDRMWEQLTIDDADKEILKSIRERAVLKAQEKSAADSKTRAEKKQEENKYTLEKMMKIEEGQRNNIEKLKADERERATAELEAWKLQQKREAEKEEARKNRQTQEQKIQLSYTSQLSPTKNTGTAKYQRKDCDKKNLAPLPAPRSPCTIKIQFTPRVFPTALRESRVPEEEEWLKKQADARRQTSTDVSALNDLKEDERNPDWLKEKGNKLFVTGNYLAAVNAYNLAIQLNRKIPALYLNRAACHIKLKNLHKAIEDSSQALDLLLPAVADNADARMKAYVRRGTAFCELELYAEGLQDYDAALKIDPYNQTVLSDAEKIRQFIQGSMPDHLAPEKNM</sequence>
<dbReference type="Gene3D" id="1.25.40.10">
    <property type="entry name" value="Tetratricopeptide repeat domain"/>
    <property type="match status" value="1"/>
</dbReference>
<keyword evidence="6" id="KW-0524">Neurogenesis</keyword>
<dbReference type="Proteomes" id="UP000261540">
    <property type="component" value="Unplaced"/>
</dbReference>
<evidence type="ECO:0000259" key="13">
    <source>
        <dbReference type="PROSITE" id="PS51203"/>
    </source>
</evidence>
<evidence type="ECO:0000256" key="5">
    <source>
        <dbReference type="ARBA" id="ARBA00022803"/>
    </source>
</evidence>
<evidence type="ECO:0000256" key="10">
    <source>
        <dbReference type="ARBA" id="ARBA00024430"/>
    </source>
</evidence>
<keyword evidence="5 11" id="KW-0802">TPR repeat</keyword>
<reference evidence="14" key="1">
    <citation type="submission" date="2025-08" db="UniProtKB">
        <authorList>
            <consortium name="Ensembl"/>
        </authorList>
    </citation>
    <scope>IDENTIFICATION</scope>
</reference>
<dbReference type="AlphaFoldDB" id="A0A3B3QDT1"/>
<dbReference type="OrthoDB" id="348005at2759"/>
<dbReference type="PANTHER" id="PTHR46492">
    <property type="entry name" value="DYNEIN ASSEMBLY FACTOR 4, AXONEMAL"/>
    <property type="match status" value="1"/>
</dbReference>
<evidence type="ECO:0000256" key="11">
    <source>
        <dbReference type="PROSITE-ProRule" id="PRU00339"/>
    </source>
</evidence>
<feature type="domain" description="CS" evidence="13">
    <location>
        <begin position="3"/>
        <end position="87"/>
    </location>
</feature>
<feature type="repeat" description="TPR" evidence="11">
    <location>
        <begin position="355"/>
        <end position="388"/>
    </location>
</feature>
<dbReference type="FunFam" id="2.60.40.790:FF:000015">
    <property type="entry name" value="dynein assembly factor 4, axonemal isoform X1"/>
    <property type="match status" value="1"/>
</dbReference>
<dbReference type="GO" id="GO:0005634">
    <property type="term" value="C:nucleus"/>
    <property type="evidence" value="ECO:0007669"/>
    <property type="project" value="UniProtKB-SubCell"/>
</dbReference>
<dbReference type="GO" id="GO:0007368">
    <property type="term" value="P:determination of left/right symmetry"/>
    <property type="evidence" value="ECO:0007669"/>
    <property type="project" value="TreeGrafter"/>
</dbReference>
<dbReference type="KEGG" id="pki:111845047"/>
<keyword evidence="8" id="KW-0966">Cell projection</keyword>
<feature type="region of interest" description="Disordered" evidence="12">
    <location>
        <begin position="169"/>
        <end position="221"/>
    </location>
</feature>
<dbReference type="Ensembl" id="ENSPKIT00000028888.1">
    <property type="protein sequence ID" value="ENSPKIP00000004897.1"/>
    <property type="gene ID" value="ENSPKIG00000021803.1"/>
</dbReference>
<feature type="compositionally biased region" description="Polar residues" evidence="12">
    <location>
        <begin position="183"/>
        <end position="203"/>
    </location>
</feature>
<evidence type="ECO:0000256" key="3">
    <source>
        <dbReference type="ARBA" id="ARBA00022490"/>
    </source>
</evidence>
<evidence type="ECO:0000256" key="9">
    <source>
        <dbReference type="ARBA" id="ARBA00024190"/>
    </source>
</evidence>
<name>A0A3B3QDT1_9TELE</name>
<dbReference type="GO" id="GO:0003351">
    <property type="term" value="P:epithelial cilium movement involved in extracellular fluid movement"/>
    <property type="evidence" value="ECO:0007669"/>
    <property type="project" value="TreeGrafter"/>
</dbReference>
<dbReference type="PROSITE" id="PS51203">
    <property type="entry name" value="CS"/>
    <property type="match status" value="1"/>
</dbReference>
<evidence type="ECO:0000256" key="2">
    <source>
        <dbReference type="ARBA" id="ARBA00004487"/>
    </source>
</evidence>
<feature type="region of interest" description="Disordered" evidence="12">
    <location>
        <begin position="107"/>
        <end position="126"/>
    </location>
</feature>
<dbReference type="GO" id="GO:0043005">
    <property type="term" value="C:neuron projection"/>
    <property type="evidence" value="ECO:0007669"/>
    <property type="project" value="UniProtKB-SubCell"/>
</dbReference>
<keyword evidence="15" id="KW-1185">Reference proteome</keyword>
<dbReference type="SUPFAM" id="SSF48452">
    <property type="entry name" value="TPR-like"/>
    <property type="match status" value="1"/>
</dbReference>
<dbReference type="SMART" id="SM00028">
    <property type="entry name" value="TPR"/>
    <property type="match status" value="3"/>
</dbReference>
<dbReference type="InterPro" id="IPR019734">
    <property type="entry name" value="TPR_rpt"/>
</dbReference>
<feature type="region of interest" description="Disordered" evidence="12">
    <location>
        <begin position="246"/>
        <end position="267"/>
    </location>
</feature>
<dbReference type="GO" id="GO:0036158">
    <property type="term" value="P:outer dynein arm assembly"/>
    <property type="evidence" value="ECO:0007669"/>
    <property type="project" value="TreeGrafter"/>
</dbReference>
<evidence type="ECO:0000256" key="8">
    <source>
        <dbReference type="ARBA" id="ARBA00023273"/>
    </source>
</evidence>
<accession>A0A3B3QDT1</accession>
<evidence type="ECO:0000313" key="15">
    <source>
        <dbReference type="Proteomes" id="UP000261540"/>
    </source>
</evidence>
<dbReference type="GO" id="GO:0120293">
    <property type="term" value="C:dynein axonemal particle"/>
    <property type="evidence" value="ECO:0007669"/>
    <property type="project" value="UniProtKB-SubCell"/>
</dbReference>
<keyword evidence="4" id="KW-0677">Repeat</keyword>
<dbReference type="InterPro" id="IPR008978">
    <property type="entry name" value="HSP20-like_chaperone"/>
</dbReference>
<dbReference type="PROSITE" id="PS50005">
    <property type="entry name" value="TPR"/>
    <property type="match status" value="1"/>
</dbReference>
<dbReference type="FunFam" id="1.25.40.10:FF:000176">
    <property type="entry name" value="dynein assembly factor 4, axonemal isoform X1"/>
    <property type="match status" value="1"/>
</dbReference>
<dbReference type="CTD" id="161582"/>
<dbReference type="InterPro" id="IPR011990">
    <property type="entry name" value="TPR-like_helical_dom_sf"/>
</dbReference>
<dbReference type="PANTHER" id="PTHR46492:SF1">
    <property type="entry name" value="DYNEIN AXONEMAL ASSEMBLY FACTOR 4"/>
    <property type="match status" value="1"/>
</dbReference>
<feature type="compositionally biased region" description="Basic and acidic residues" evidence="12">
    <location>
        <begin position="246"/>
        <end position="262"/>
    </location>
</feature>
<organism evidence="14 15">
    <name type="scientific">Paramormyrops kingsleyae</name>
    <dbReference type="NCBI Taxonomy" id="1676925"/>
    <lineage>
        <taxon>Eukaryota</taxon>
        <taxon>Metazoa</taxon>
        <taxon>Chordata</taxon>
        <taxon>Craniata</taxon>
        <taxon>Vertebrata</taxon>
        <taxon>Euteleostomi</taxon>
        <taxon>Actinopterygii</taxon>
        <taxon>Neopterygii</taxon>
        <taxon>Teleostei</taxon>
        <taxon>Osteoglossocephala</taxon>
        <taxon>Osteoglossomorpha</taxon>
        <taxon>Osteoglossiformes</taxon>
        <taxon>Mormyridae</taxon>
        <taxon>Paramormyrops</taxon>
    </lineage>
</organism>
<comment type="subcellular location">
    <subcellularLocation>
        <location evidence="2">Cell projection</location>
        <location evidence="2">Neuron projection</location>
    </subcellularLocation>
    <subcellularLocation>
        <location evidence="9">Dynein axonemal particle</location>
    </subcellularLocation>
    <subcellularLocation>
        <location evidence="1">Nucleus</location>
    </subcellularLocation>
</comment>
<dbReference type="InterPro" id="IPR052004">
    <property type="entry name" value="Dynein_assembly_factor_4"/>
</dbReference>
<dbReference type="InterPro" id="IPR007052">
    <property type="entry name" value="CS_dom"/>
</dbReference>
<dbReference type="GO" id="GO:0036159">
    <property type="term" value="P:inner dynein arm assembly"/>
    <property type="evidence" value="ECO:0007669"/>
    <property type="project" value="TreeGrafter"/>
</dbReference>
<evidence type="ECO:0000256" key="12">
    <source>
        <dbReference type="SAM" id="MobiDB-lite"/>
    </source>
</evidence>
<dbReference type="Pfam" id="PF04969">
    <property type="entry name" value="CS"/>
    <property type="match status" value="1"/>
</dbReference>
<evidence type="ECO:0000256" key="1">
    <source>
        <dbReference type="ARBA" id="ARBA00004123"/>
    </source>
</evidence>
<keyword evidence="7" id="KW-0539">Nucleus</keyword>
<dbReference type="SUPFAM" id="SSF49764">
    <property type="entry name" value="HSP20-like chaperones"/>
    <property type="match status" value="1"/>
</dbReference>
<dbReference type="InterPro" id="IPR037894">
    <property type="entry name" value="CS_DYX1C1"/>
</dbReference>
<evidence type="ECO:0000256" key="6">
    <source>
        <dbReference type="ARBA" id="ARBA00022902"/>
    </source>
</evidence>
<dbReference type="CDD" id="cd06469">
    <property type="entry name" value="p23_DYX1C1_like"/>
    <property type="match status" value="1"/>
</dbReference>